<accession>A0A0C3EF66</accession>
<sequence length="282" mass="31938">MESLCWNIPEDLEEQLAVIARSPRVLSILLDSAQPPWLWSKCARLLVFISTRPNLFRSLLSYPDPETPAREEAPKEFTKVPHIERLCSILVDNNLREPEAHSLKDSILIFFTMLSVAHNDALAILLESLTLIPSLVIYLTHLTTPFREDDVELMASPSTITSSIRAISRTVVLLNYLVFSAEPTSNLRQKLHHAPHRQFNGISYMFIVTFGTLSYADPPEWVTDKDKIELEQIREMARDLLDLVVEGPEGDSVYGAYQSDTDEGSVTDDEEMEARLLDANEL</sequence>
<dbReference type="HOGENOM" id="CLU_987360_0_0_1"/>
<dbReference type="AlphaFoldDB" id="A0A0C3EF66"/>
<dbReference type="InParanoid" id="A0A0C3EF66"/>
<proteinExistence type="predicted"/>
<evidence type="ECO:0000313" key="2">
    <source>
        <dbReference type="Proteomes" id="UP000054166"/>
    </source>
</evidence>
<protein>
    <submittedName>
        <fullName evidence="1">Uncharacterized protein</fullName>
    </submittedName>
</protein>
<organism evidence="1 2">
    <name type="scientific">Piloderma croceum (strain F 1598)</name>
    <dbReference type="NCBI Taxonomy" id="765440"/>
    <lineage>
        <taxon>Eukaryota</taxon>
        <taxon>Fungi</taxon>
        <taxon>Dikarya</taxon>
        <taxon>Basidiomycota</taxon>
        <taxon>Agaricomycotina</taxon>
        <taxon>Agaricomycetes</taxon>
        <taxon>Agaricomycetidae</taxon>
        <taxon>Atheliales</taxon>
        <taxon>Atheliaceae</taxon>
        <taxon>Piloderma</taxon>
    </lineage>
</organism>
<gene>
    <name evidence="1" type="ORF">PILCRDRAFT_757290</name>
</gene>
<dbReference type="OrthoDB" id="3366922at2759"/>
<reference evidence="2" key="2">
    <citation type="submission" date="2015-01" db="EMBL/GenBank/DDBJ databases">
        <title>Evolutionary Origins and Diversification of the Mycorrhizal Mutualists.</title>
        <authorList>
            <consortium name="DOE Joint Genome Institute"/>
            <consortium name="Mycorrhizal Genomics Consortium"/>
            <person name="Kohler A."/>
            <person name="Kuo A."/>
            <person name="Nagy L.G."/>
            <person name="Floudas D."/>
            <person name="Copeland A."/>
            <person name="Barry K.W."/>
            <person name="Cichocki N."/>
            <person name="Veneault-Fourrey C."/>
            <person name="LaButti K."/>
            <person name="Lindquist E.A."/>
            <person name="Lipzen A."/>
            <person name="Lundell T."/>
            <person name="Morin E."/>
            <person name="Murat C."/>
            <person name="Riley R."/>
            <person name="Ohm R."/>
            <person name="Sun H."/>
            <person name="Tunlid A."/>
            <person name="Henrissat B."/>
            <person name="Grigoriev I.V."/>
            <person name="Hibbett D.S."/>
            <person name="Martin F."/>
        </authorList>
    </citation>
    <scope>NUCLEOTIDE SEQUENCE [LARGE SCALE GENOMIC DNA]</scope>
    <source>
        <strain evidence="2">F 1598</strain>
    </source>
</reference>
<dbReference type="EMBL" id="KN833365">
    <property type="protein sequence ID" value="KIM71300.1"/>
    <property type="molecule type" value="Genomic_DNA"/>
</dbReference>
<evidence type="ECO:0000313" key="1">
    <source>
        <dbReference type="EMBL" id="KIM71300.1"/>
    </source>
</evidence>
<keyword evidence="2" id="KW-1185">Reference proteome</keyword>
<reference evidence="1 2" key="1">
    <citation type="submission" date="2014-04" db="EMBL/GenBank/DDBJ databases">
        <authorList>
            <consortium name="DOE Joint Genome Institute"/>
            <person name="Kuo A."/>
            <person name="Tarkka M."/>
            <person name="Buscot F."/>
            <person name="Kohler A."/>
            <person name="Nagy L.G."/>
            <person name="Floudas D."/>
            <person name="Copeland A."/>
            <person name="Barry K.W."/>
            <person name="Cichocki N."/>
            <person name="Veneault-Fourrey C."/>
            <person name="LaButti K."/>
            <person name="Lindquist E.A."/>
            <person name="Lipzen A."/>
            <person name="Lundell T."/>
            <person name="Morin E."/>
            <person name="Murat C."/>
            <person name="Sun H."/>
            <person name="Tunlid A."/>
            <person name="Henrissat B."/>
            <person name="Grigoriev I.V."/>
            <person name="Hibbett D.S."/>
            <person name="Martin F."/>
            <person name="Nordberg H.P."/>
            <person name="Cantor M.N."/>
            <person name="Hua S.X."/>
        </authorList>
    </citation>
    <scope>NUCLEOTIDE SEQUENCE [LARGE SCALE GENOMIC DNA]</scope>
    <source>
        <strain evidence="1 2">F 1598</strain>
    </source>
</reference>
<dbReference type="Proteomes" id="UP000054166">
    <property type="component" value="Unassembled WGS sequence"/>
</dbReference>
<name>A0A0C3EF66_PILCF</name>